<feature type="compositionally biased region" description="Basic and acidic residues" evidence="1">
    <location>
        <begin position="490"/>
        <end position="505"/>
    </location>
</feature>
<evidence type="ECO:0000256" key="1">
    <source>
        <dbReference type="SAM" id="MobiDB-lite"/>
    </source>
</evidence>
<evidence type="ECO:0000313" key="2">
    <source>
        <dbReference type="EMBL" id="SEC50857.1"/>
    </source>
</evidence>
<dbReference type="Proteomes" id="UP000182375">
    <property type="component" value="Unassembled WGS sequence"/>
</dbReference>
<dbReference type="EMBL" id="FNTD01000004">
    <property type="protein sequence ID" value="SEC50857.1"/>
    <property type="molecule type" value="Genomic_DNA"/>
</dbReference>
<dbReference type="AlphaFoldDB" id="A0A1H4T364"/>
<feature type="compositionally biased region" description="Pro residues" evidence="1">
    <location>
        <begin position="288"/>
        <end position="305"/>
    </location>
</feature>
<feature type="region of interest" description="Disordered" evidence="1">
    <location>
        <begin position="196"/>
        <end position="537"/>
    </location>
</feature>
<name>A0A1H4T364_9ACTN</name>
<proteinExistence type="predicted"/>
<protein>
    <submittedName>
        <fullName evidence="2">Uncharacterized protein</fullName>
    </submittedName>
</protein>
<evidence type="ECO:0000313" key="3">
    <source>
        <dbReference type="Proteomes" id="UP000182375"/>
    </source>
</evidence>
<accession>A0A1H4T364</accession>
<feature type="compositionally biased region" description="Gly residues" evidence="1">
    <location>
        <begin position="370"/>
        <end position="385"/>
    </location>
</feature>
<feature type="compositionally biased region" description="Low complexity" evidence="1">
    <location>
        <begin position="338"/>
        <end position="369"/>
    </location>
</feature>
<organism evidence="2 3">
    <name type="scientific">Streptomyces misionensis</name>
    <dbReference type="NCBI Taxonomy" id="67331"/>
    <lineage>
        <taxon>Bacteria</taxon>
        <taxon>Bacillati</taxon>
        <taxon>Actinomycetota</taxon>
        <taxon>Actinomycetes</taxon>
        <taxon>Kitasatosporales</taxon>
        <taxon>Streptomycetaceae</taxon>
        <taxon>Streptomyces</taxon>
    </lineage>
</organism>
<dbReference type="STRING" id="67331.SAMN04490357_2173"/>
<feature type="compositionally biased region" description="Basic and acidic residues" evidence="1">
    <location>
        <begin position="518"/>
        <end position="530"/>
    </location>
</feature>
<gene>
    <name evidence="2" type="ORF">SAMN04490357_2173</name>
</gene>
<sequence>MSDFADRMWETAGQARFLVQDPEQLWAMVESADGPTVSDLGVLLTEAAGTIKEIGGDLLTHSLAVEWDGEGGEAFRTWCYQAALATLGLGDYSENAGKWLGHAADTLHEVKPQLEILRNQSVSARSVLDSHAAKATDVGSHGGGPSDSAVTKAKTRFANSQAEAGGLMMKLAQSYTASTEQINAVEAPKFPQLPERFVPDSRGGESHISAPATGGGTNTVTPARAEVPRRQENVRSGMSDSGQVPRASVPHHLTDAHHPAGLPDIAHTQPRPHADPTNTAIDTVKNLPPSPAPPASPSAPPPSPSGPDGRLPSAPAPLPPALGAGTPLPPGVRGGGEPPVSEGRRPLATPSGPGTSTDPPAPRRAFAGPFGPGETGGQPGTGRGAVGSPAVGAARGITGGRPVSPTSGRPAGAIPRGNVMGGTPNQQQPLRNRGAGPGHSAAGATPARGENSAGEREGATRGRMPASSNGIVGGQPEPSRGRGRTGFTARDVRAGEGTPGDERLSRRGGAPGGASTASKREDRSARDKRSGKGPTET</sequence>
<reference evidence="2 3" key="1">
    <citation type="submission" date="2016-10" db="EMBL/GenBank/DDBJ databases">
        <authorList>
            <person name="de Groot N.N."/>
        </authorList>
    </citation>
    <scope>NUCLEOTIDE SEQUENCE [LARGE SCALE GENOMIC DNA]</scope>
    <source>
        <strain evidence="2 3">DSM 40306</strain>
    </source>
</reference>